<protein>
    <submittedName>
        <fullName evidence="1">Uncharacterized protein</fullName>
    </submittedName>
</protein>
<dbReference type="Proteomes" id="UP000250003">
    <property type="component" value="Chromosome"/>
</dbReference>
<dbReference type="KEGG" id="blau:DQQ01_04945"/>
<proteinExistence type="predicted"/>
<evidence type="ECO:0000313" key="1">
    <source>
        <dbReference type="EMBL" id="AWY97605.1"/>
    </source>
</evidence>
<keyword evidence="2" id="KW-1185">Reference proteome</keyword>
<name>A0A2Z4U991_9FIRM</name>
<gene>
    <name evidence="1" type="ORF">DQQ01_04945</name>
</gene>
<reference evidence="2" key="1">
    <citation type="submission" date="2018-06" db="EMBL/GenBank/DDBJ databases">
        <title>Description of Blautia argi sp. nov., a new anaerobic isolated from dog feces.</title>
        <authorList>
            <person name="Chang Y.-H."/>
            <person name="Paek J."/>
            <person name="Shin Y."/>
        </authorList>
    </citation>
    <scope>NUCLEOTIDE SEQUENCE [LARGE SCALE GENOMIC DNA]</scope>
    <source>
        <strain evidence="2">KCTC 15426</strain>
    </source>
</reference>
<dbReference type="RefSeq" id="WP_111918903.1">
    <property type="nucleotide sequence ID" value="NZ_CP030280.1"/>
</dbReference>
<evidence type="ECO:0000313" key="2">
    <source>
        <dbReference type="Proteomes" id="UP000250003"/>
    </source>
</evidence>
<accession>A0A2Z4U991</accession>
<sequence length="314" mass="35740">MGKSNSIQNAEKANADFRKFLLDIQENLTEKFNREEEVFEKKVQEFYTSSGYDMLMVAEGHKWSYHLMSECGVAMLKNRVKEMVEAFFGVAEGEIPEGNLEIDKTPNGKVSVPASEEVLKALNIIRFFKNLASVSAVNFIIGMFDVLSDKLEISAEHNYSSQAIAPGLTLHVDLYSAAYSNESFLKNDRIVESYVRFKLIYSYALAGTVSAMDTITTLVGKIAQMEQDLAKFDVRLFKMMQDMSVEWETLTAYKMRSDMMHAYLEGAKKEKNAMIAENMVRTAQAGQERRVLRAGLRLPAERLRMMKNLQESYQ</sequence>
<organism evidence="1 2">
    <name type="scientific">Blautia argi</name>
    <dbReference type="NCBI Taxonomy" id="1912897"/>
    <lineage>
        <taxon>Bacteria</taxon>
        <taxon>Bacillati</taxon>
        <taxon>Bacillota</taxon>
        <taxon>Clostridia</taxon>
        <taxon>Lachnospirales</taxon>
        <taxon>Lachnospiraceae</taxon>
        <taxon>Blautia</taxon>
    </lineage>
</organism>
<dbReference type="EMBL" id="CP030280">
    <property type="protein sequence ID" value="AWY97605.1"/>
    <property type="molecule type" value="Genomic_DNA"/>
</dbReference>
<dbReference type="AlphaFoldDB" id="A0A2Z4U991"/>